<comment type="caution">
    <text evidence="1">The sequence shown here is derived from an EMBL/GenBank/DDBJ whole genome shotgun (WGS) entry which is preliminary data.</text>
</comment>
<dbReference type="Proteomes" id="UP000228503">
    <property type="component" value="Unassembled WGS sequence"/>
</dbReference>
<gene>
    <name evidence="1" type="ORF">COY16_00820</name>
</gene>
<name>A0A2M7U198_9BACT</name>
<dbReference type="AlphaFoldDB" id="A0A2M7U198"/>
<accession>A0A2M7U198</accession>
<evidence type="ECO:0000313" key="1">
    <source>
        <dbReference type="EMBL" id="PIZ63840.1"/>
    </source>
</evidence>
<proteinExistence type="predicted"/>
<organism evidence="1 2">
    <name type="scientific">Candidatus Roizmanbacteria bacterium CG_4_10_14_0_2_um_filter_39_13</name>
    <dbReference type="NCBI Taxonomy" id="1974825"/>
    <lineage>
        <taxon>Bacteria</taxon>
        <taxon>Candidatus Roizmaniibacteriota</taxon>
    </lineage>
</organism>
<protein>
    <submittedName>
        <fullName evidence="1">Uncharacterized protein</fullName>
    </submittedName>
</protein>
<dbReference type="EMBL" id="PFOB01000012">
    <property type="protein sequence ID" value="PIZ63840.1"/>
    <property type="molecule type" value="Genomic_DNA"/>
</dbReference>
<sequence length="91" mass="10020">MFGVEDTMYNGDFVEGGKGFQVIDPAIGQGLYCPRSDLNGSSDVRPDGDAPCPHFDLLKCSFAYSEEYKCPVRGASKDERTGKSFSYTENF</sequence>
<evidence type="ECO:0000313" key="2">
    <source>
        <dbReference type="Proteomes" id="UP000228503"/>
    </source>
</evidence>
<reference evidence="2" key="1">
    <citation type="submission" date="2017-09" db="EMBL/GenBank/DDBJ databases">
        <title>Depth-based differentiation of microbial function through sediment-hosted aquifers and enrichment of novel symbionts in the deep terrestrial subsurface.</title>
        <authorList>
            <person name="Probst A.J."/>
            <person name="Ladd B."/>
            <person name="Jarett J.K."/>
            <person name="Geller-Mcgrath D.E."/>
            <person name="Sieber C.M.K."/>
            <person name="Emerson J.B."/>
            <person name="Anantharaman K."/>
            <person name="Thomas B.C."/>
            <person name="Malmstrom R."/>
            <person name="Stieglmeier M."/>
            <person name="Klingl A."/>
            <person name="Woyke T."/>
            <person name="Ryan C.M."/>
            <person name="Banfield J.F."/>
        </authorList>
    </citation>
    <scope>NUCLEOTIDE SEQUENCE [LARGE SCALE GENOMIC DNA]</scope>
</reference>